<reference evidence="2" key="1">
    <citation type="submission" date="2023-04" db="EMBL/GenBank/DDBJ databases">
        <authorList>
            <consortium name="ELIXIR-Norway"/>
        </authorList>
    </citation>
    <scope>NUCLEOTIDE SEQUENCE [LARGE SCALE GENOMIC DNA]</scope>
</reference>
<feature type="region of interest" description="Disordered" evidence="1">
    <location>
        <begin position="130"/>
        <end position="157"/>
    </location>
</feature>
<sequence length="206" mass="21251">MEKKEVWGGGVAREKGCRDEQSPPTKIPPPLHAAGSGPSPHPRHPSTPTPAFPNANTHAGKLQVPGSSQVVLGPESCLLRNSPSACLAPEPLDQTGSDPSDAEGASVRPRSLGRRVRGALEPTSALWAHPWAPTNRISQPGGPAGEPQVGSAGARRPLEAVLSKADARPFLRPPSPAPGLHGHLGVCQPDCATPLPLSAVKCPTDV</sequence>
<evidence type="ECO:0000256" key="1">
    <source>
        <dbReference type="SAM" id="MobiDB-lite"/>
    </source>
</evidence>
<name>A0ABN8ZX90_RANTA</name>
<dbReference type="Proteomes" id="UP001176941">
    <property type="component" value="Chromosome 8"/>
</dbReference>
<dbReference type="EMBL" id="OX459944">
    <property type="protein sequence ID" value="CAI9178545.1"/>
    <property type="molecule type" value="Genomic_DNA"/>
</dbReference>
<evidence type="ECO:0000313" key="2">
    <source>
        <dbReference type="EMBL" id="CAI9178545.1"/>
    </source>
</evidence>
<feature type="region of interest" description="Disordered" evidence="1">
    <location>
        <begin position="1"/>
        <end position="117"/>
    </location>
</feature>
<accession>A0ABN8ZX90</accession>
<gene>
    <name evidence="2" type="ORF">MRATA1EN1_LOCUS27507</name>
</gene>
<feature type="compositionally biased region" description="Basic and acidic residues" evidence="1">
    <location>
        <begin position="1"/>
        <end position="21"/>
    </location>
</feature>
<evidence type="ECO:0000313" key="3">
    <source>
        <dbReference type="Proteomes" id="UP001176941"/>
    </source>
</evidence>
<protein>
    <submittedName>
        <fullName evidence="2">Uncharacterized protein</fullName>
    </submittedName>
</protein>
<proteinExistence type="predicted"/>
<organism evidence="2 3">
    <name type="scientific">Rangifer tarandus platyrhynchus</name>
    <name type="common">Svalbard reindeer</name>
    <dbReference type="NCBI Taxonomy" id="3082113"/>
    <lineage>
        <taxon>Eukaryota</taxon>
        <taxon>Metazoa</taxon>
        <taxon>Chordata</taxon>
        <taxon>Craniata</taxon>
        <taxon>Vertebrata</taxon>
        <taxon>Euteleostomi</taxon>
        <taxon>Mammalia</taxon>
        <taxon>Eutheria</taxon>
        <taxon>Laurasiatheria</taxon>
        <taxon>Artiodactyla</taxon>
        <taxon>Ruminantia</taxon>
        <taxon>Pecora</taxon>
        <taxon>Cervidae</taxon>
        <taxon>Odocoileinae</taxon>
        <taxon>Rangifer</taxon>
    </lineage>
</organism>
<keyword evidence="3" id="KW-1185">Reference proteome</keyword>